<keyword evidence="3" id="KW-1185">Reference proteome</keyword>
<feature type="region of interest" description="Disordered" evidence="1">
    <location>
        <begin position="307"/>
        <end position="390"/>
    </location>
</feature>
<protein>
    <submittedName>
        <fullName evidence="2">Uncharacterized protein</fullName>
    </submittedName>
</protein>
<name>A0A812WGD1_9DINO</name>
<accession>A0A812WGD1</accession>
<dbReference type="OrthoDB" id="448964at2759"/>
<evidence type="ECO:0000313" key="2">
    <source>
        <dbReference type="EMBL" id="CAE7677553.1"/>
    </source>
</evidence>
<sequence length="390" mass="41962">MLLIFRPSAEIYEKNHRDGRWVLTAATRRMAEDWDPFADPADEDHQEPAQAAECKALVTPVLTTRHPSNSAAVPMGWSSEHGRDEMRDQETILRLKAALDDTSTRSPDSSTPCAHEQPEVGGDDASREPNLHSRAAVKTAPSQAIQGESPSPPPAAAEMPGEPAGDLQARPIWRSKGRRKGGGKGHAAWLLGLGSAIQEPAKELAEGAKVPEPEMTATVLEPLSKAREVESAEAESTREAESPRDTDSPVAKTVDQEASYIEGSTSTGDGAEAHISKGGVEETRIICETDPNEVIAWRELFFKLGEVDEKPSSSSAQQAPSEHGTWGEKGSLARLLRREGLEMPEPSIASTSSFDMHPAEPAKPAEPALGQTFFCRSDRFGGPRSRRGAG</sequence>
<organism evidence="2 3">
    <name type="scientific">Symbiodinium necroappetens</name>
    <dbReference type="NCBI Taxonomy" id="1628268"/>
    <lineage>
        <taxon>Eukaryota</taxon>
        <taxon>Sar</taxon>
        <taxon>Alveolata</taxon>
        <taxon>Dinophyceae</taxon>
        <taxon>Suessiales</taxon>
        <taxon>Symbiodiniaceae</taxon>
        <taxon>Symbiodinium</taxon>
    </lineage>
</organism>
<feature type="region of interest" description="Disordered" evidence="1">
    <location>
        <begin position="204"/>
        <end position="284"/>
    </location>
</feature>
<feature type="compositionally biased region" description="Low complexity" evidence="1">
    <location>
        <begin position="156"/>
        <end position="165"/>
    </location>
</feature>
<evidence type="ECO:0000256" key="1">
    <source>
        <dbReference type="SAM" id="MobiDB-lite"/>
    </source>
</evidence>
<feature type="compositionally biased region" description="Basic residues" evidence="1">
    <location>
        <begin position="173"/>
        <end position="183"/>
    </location>
</feature>
<feature type="compositionally biased region" description="Basic and acidic residues" evidence="1">
    <location>
        <begin position="271"/>
        <end position="284"/>
    </location>
</feature>
<dbReference type="AlphaFoldDB" id="A0A812WGD1"/>
<feature type="region of interest" description="Disordered" evidence="1">
    <location>
        <begin position="63"/>
        <end position="86"/>
    </location>
</feature>
<dbReference type="EMBL" id="CAJNJA010033319">
    <property type="protein sequence ID" value="CAE7677553.1"/>
    <property type="molecule type" value="Genomic_DNA"/>
</dbReference>
<dbReference type="Proteomes" id="UP000601435">
    <property type="component" value="Unassembled WGS sequence"/>
</dbReference>
<feature type="compositionally biased region" description="Basic and acidic residues" evidence="1">
    <location>
        <begin position="224"/>
        <end position="247"/>
    </location>
</feature>
<gene>
    <name evidence="2" type="ORF">SNEC2469_LOCUS19451</name>
</gene>
<feature type="region of interest" description="Disordered" evidence="1">
    <location>
        <begin position="100"/>
        <end position="184"/>
    </location>
</feature>
<evidence type="ECO:0000313" key="3">
    <source>
        <dbReference type="Proteomes" id="UP000601435"/>
    </source>
</evidence>
<comment type="caution">
    <text evidence="2">The sequence shown here is derived from an EMBL/GenBank/DDBJ whole genome shotgun (WGS) entry which is preliminary data.</text>
</comment>
<proteinExistence type="predicted"/>
<feature type="compositionally biased region" description="Low complexity" evidence="1">
    <location>
        <begin position="312"/>
        <end position="321"/>
    </location>
</feature>
<reference evidence="2" key="1">
    <citation type="submission" date="2021-02" db="EMBL/GenBank/DDBJ databases">
        <authorList>
            <person name="Dougan E. K."/>
            <person name="Rhodes N."/>
            <person name="Thang M."/>
            <person name="Chan C."/>
        </authorList>
    </citation>
    <scope>NUCLEOTIDE SEQUENCE</scope>
</reference>